<dbReference type="GO" id="GO:0034497">
    <property type="term" value="P:protein localization to phagophore assembly site"/>
    <property type="evidence" value="ECO:0000318"/>
    <property type="project" value="GO_Central"/>
</dbReference>
<dbReference type="GO" id="GO:0000425">
    <property type="term" value="P:pexophagy"/>
    <property type="evidence" value="ECO:0000318"/>
    <property type="project" value="GO_Central"/>
</dbReference>
<dbReference type="Pfam" id="PF21032">
    <property type="entry name" value="PROPPIN"/>
    <property type="match status" value="1"/>
</dbReference>
<name>D8SX24_SELML</name>
<dbReference type="InterPro" id="IPR036322">
    <property type="entry name" value="WD40_repeat_dom_sf"/>
</dbReference>
<dbReference type="InterPro" id="IPR048720">
    <property type="entry name" value="PROPPIN"/>
</dbReference>
<evidence type="ECO:0000256" key="3">
    <source>
        <dbReference type="ARBA" id="ARBA00022737"/>
    </source>
</evidence>
<evidence type="ECO:0000256" key="4">
    <source>
        <dbReference type="ARBA" id="ARBA00025740"/>
    </source>
</evidence>
<comment type="subcellular location">
    <subcellularLocation>
        <location evidence="1">Preautophagosomal structure membrane</location>
        <topology evidence="1">Peripheral membrane protein</topology>
    </subcellularLocation>
</comment>
<sequence>MAVEEDEDGSEKAVVQYVNFNQDAGCFAYSTSVGFRIYSCDPLKQTLRRDLDGGVGIVEMVFRSNILGLVGAAARNKVIIWDDDQSRCIGELFFRSEVRAVRLRRDAVVAVLEHKVHVHSLSDLKPLHEVETFDNPRGVCAISPASTMFVLACPGTMSGGEVRLELYSLGKTLFVQAHESPLACLALSQDGRLLATASIKGTIVRIFDTNDGTKLHELRRGAERAEIFSLALSVNCHWLAVSSDKCTVHVFNLVRSKFEHKPRRRLPRLSASSIFSLAANSSMVQGVLPSYLKSDWSFAQFRLPADSRAIVAFGAAKNTVIIICGDGSYYRCAYDPDRGGDMVQKEFAKFT</sequence>
<dbReference type="InParanoid" id="D8SX24"/>
<proteinExistence type="inferred from homology"/>
<keyword evidence="3" id="KW-0677">Repeat</keyword>
<dbReference type="GO" id="GO:0000422">
    <property type="term" value="P:autophagy of mitochondrion"/>
    <property type="evidence" value="ECO:0000318"/>
    <property type="project" value="GO_Central"/>
</dbReference>
<evidence type="ECO:0000313" key="6">
    <source>
        <dbReference type="Proteomes" id="UP000001514"/>
    </source>
</evidence>
<protein>
    <recommendedName>
        <fullName evidence="7">Anaphase-promoting complex subunit 4 WD40 domain-containing protein</fullName>
    </recommendedName>
</protein>
<dbReference type="EMBL" id="GL377650">
    <property type="protein sequence ID" value="EFJ11010.1"/>
    <property type="molecule type" value="Genomic_DNA"/>
</dbReference>
<evidence type="ECO:0008006" key="7">
    <source>
        <dbReference type="Google" id="ProtNLM"/>
    </source>
</evidence>
<evidence type="ECO:0000256" key="1">
    <source>
        <dbReference type="ARBA" id="ARBA00004623"/>
    </source>
</evidence>
<dbReference type="HOGENOM" id="CLU_025895_2_1_1"/>
<dbReference type="eggNOG" id="KOG2111">
    <property type="taxonomic scope" value="Eukaryota"/>
</dbReference>
<reference evidence="5 6" key="1">
    <citation type="journal article" date="2011" name="Science">
        <title>The Selaginella genome identifies genetic changes associated with the evolution of vascular plants.</title>
        <authorList>
            <person name="Banks J.A."/>
            <person name="Nishiyama T."/>
            <person name="Hasebe M."/>
            <person name="Bowman J.L."/>
            <person name="Gribskov M."/>
            <person name="dePamphilis C."/>
            <person name="Albert V.A."/>
            <person name="Aono N."/>
            <person name="Aoyama T."/>
            <person name="Ambrose B.A."/>
            <person name="Ashton N.W."/>
            <person name="Axtell M.J."/>
            <person name="Barker E."/>
            <person name="Barker M.S."/>
            <person name="Bennetzen J.L."/>
            <person name="Bonawitz N.D."/>
            <person name="Chapple C."/>
            <person name="Cheng C."/>
            <person name="Correa L.G."/>
            <person name="Dacre M."/>
            <person name="DeBarry J."/>
            <person name="Dreyer I."/>
            <person name="Elias M."/>
            <person name="Engstrom E.M."/>
            <person name="Estelle M."/>
            <person name="Feng L."/>
            <person name="Finet C."/>
            <person name="Floyd S.K."/>
            <person name="Frommer W.B."/>
            <person name="Fujita T."/>
            <person name="Gramzow L."/>
            <person name="Gutensohn M."/>
            <person name="Harholt J."/>
            <person name="Hattori M."/>
            <person name="Heyl A."/>
            <person name="Hirai T."/>
            <person name="Hiwatashi Y."/>
            <person name="Ishikawa M."/>
            <person name="Iwata M."/>
            <person name="Karol K.G."/>
            <person name="Koehler B."/>
            <person name="Kolukisaoglu U."/>
            <person name="Kubo M."/>
            <person name="Kurata T."/>
            <person name="Lalonde S."/>
            <person name="Li K."/>
            <person name="Li Y."/>
            <person name="Litt A."/>
            <person name="Lyons E."/>
            <person name="Manning G."/>
            <person name="Maruyama T."/>
            <person name="Michael T.P."/>
            <person name="Mikami K."/>
            <person name="Miyazaki S."/>
            <person name="Morinaga S."/>
            <person name="Murata T."/>
            <person name="Mueller-Roeber B."/>
            <person name="Nelson D.R."/>
            <person name="Obara M."/>
            <person name="Oguri Y."/>
            <person name="Olmstead R.G."/>
            <person name="Onodera N."/>
            <person name="Petersen B.L."/>
            <person name="Pils B."/>
            <person name="Prigge M."/>
            <person name="Rensing S.A."/>
            <person name="Riano-Pachon D.M."/>
            <person name="Roberts A.W."/>
            <person name="Sato Y."/>
            <person name="Scheller H.V."/>
            <person name="Schulz B."/>
            <person name="Schulz C."/>
            <person name="Shakirov E.V."/>
            <person name="Shibagaki N."/>
            <person name="Shinohara N."/>
            <person name="Shippen D.E."/>
            <person name="Soerensen I."/>
            <person name="Sotooka R."/>
            <person name="Sugimoto N."/>
            <person name="Sugita M."/>
            <person name="Sumikawa N."/>
            <person name="Tanurdzic M."/>
            <person name="Theissen G."/>
            <person name="Ulvskov P."/>
            <person name="Wakazuki S."/>
            <person name="Weng J.K."/>
            <person name="Willats W.W."/>
            <person name="Wipf D."/>
            <person name="Wolf P.G."/>
            <person name="Yang L."/>
            <person name="Zimmer A.D."/>
            <person name="Zhu Q."/>
            <person name="Mitros T."/>
            <person name="Hellsten U."/>
            <person name="Loque D."/>
            <person name="Otillar R."/>
            <person name="Salamov A."/>
            <person name="Schmutz J."/>
            <person name="Shapiro H."/>
            <person name="Lindquist E."/>
            <person name="Lucas S."/>
            <person name="Rokhsar D."/>
            <person name="Grigoriev I.V."/>
        </authorList>
    </citation>
    <scope>NUCLEOTIDE SEQUENCE [LARGE SCALE GENOMIC DNA]</scope>
</reference>
<dbReference type="GO" id="GO:0061723">
    <property type="term" value="P:glycophagy"/>
    <property type="evidence" value="ECO:0000318"/>
    <property type="project" value="GO_Central"/>
</dbReference>
<gene>
    <name evidence="5" type="ORF">SELMODRAFT_183457</name>
</gene>
<dbReference type="SUPFAM" id="SSF50978">
    <property type="entry name" value="WD40 repeat-like"/>
    <property type="match status" value="1"/>
</dbReference>
<dbReference type="STRING" id="88036.D8SX24"/>
<dbReference type="OrthoDB" id="1667587at2759"/>
<dbReference type="GO" id="GO:0032266">
    <property type="term" value="F:phosphatidylinositol-3-phosphate binding"/>
    <property type="evidence" value="ECO:0000318"/>
    <property type="project" value="GO_Central"/>
</dbReference>
<comment type="similarity">
    <text evidence="4">Belongs to the WD repeat PROPPIN family.</text>
</comment>
<dbReference type="Proteomes" id="UP000001514">
    <property type="component" value="Unassembled WGS sequence"/>
</dbReference>
<dbReference type="GO" id="GO:0030674">
    <property type="term" value="F:protein-macromolecule adaptor activity"/>
    <property type="evidence" value="ECO:0000318"/>
    <property type="project" value="GO_Central"/>
</dbReference>
<dbReference type="SMART" id="SM00320">
    <property type="entry name" value="WD40"/>
    <property type="match status" value="2"/>
</dbReference>
<dbReference type="GO" id="GO:0034045">
    <property type="term" value="C:phagophore assembly site membrane"/>
    <property type="evidence" value="ECO:0000318"/>
    <property type="project" value="GO_Central"/>
</dbReference>
<dbReference type="InterPro" id="IPR001680">
    <property type="entry name" value="WD40_rpt"/>
</dbReference>
<dbReference type="GO" id="GO:0080025">
    <property type="term" value="F:phosphatidylinositol-3,5-bisphosphate binding"/>
    <property type="evidence" value="ECO:0000318"/>
    <property type="project" value="GO_Central"/>
</dbReference>
<dbReference type="Gene3D" id="2.130.10.10">
    <property type="entry name" value="YVTN repeat-like/Quinoprotein amine dehydrogenase"/>
    <property type="match status" value="1"/>
</dbReference>
<accession>D8SX24</accession>
<organism evidence="6">
    <name type="scientific">Selaginella moellendorffii</name>
    <name type="common">Spikemoss</name>
    <dbReference type="NCBI Taxonomy" id="88036"/>
    <lineage>
        <taxon>Eukaryota</taxon>
        <taxon>Viridiplantae</taxon>
        <taxon>Streptophyta</taxon>
        <taxon>Embryophyta</taxon>
        <taxon>Tracheophyta</taxon>
        <taxon>Lycopodiopsida</taxon>
        <taxon>Selaginellales</taxon>
        <taxon>Selaginellaceae</taxon>
        <taxon>Selaginella</taxon>
    </lineage>
</organism>
<dbReference type="GO" id="GO:0005829">
    <property type="term" value="C:cytosol"/>
    <property type="evidence" value="ECO:0000318"/>
    <property type="project" value="GO_Central"/>
</dbReference>
<evidence type="ECO:0000256" key="2">
    <source>
        <dbReference type="ARBA" id="ARBA00022574"/>
    </source>
</evidence>
<dbReference type="PANTHER" id="PTHR11227">
    <property type="entry name" value="WD-REPEAT PROTEIN INTERACTING WITH PHOSPHOINOSIDES WIPI -RELATED"/>
    <property type="match status" value="1"/>
</dbReference>
<keyword evidence="6" id="KW-1185">Reference proteome</keyword>
<keyword evidence="2" id="KW-0853">WD repeat</keyword>
<dbReference type="AlphaFoldDB" id="D8SX24"/>
<dbReference type="KEGG" id="smo:SELMODRAFT_183457"/>
<evidence type="ECO:0000313" key="5">
    <source>
        <dbReference type="EMBL" id="EFJ11010.1"/>
    </source>
</evidence>
<dbReference type="Gramene" id="EFJ11010">
    <property type="protein sequence ID" value="EFJ11010"/>
    <property type="gene ID" value="SELMODRAFT_183457"/>
</dbReference>
<dbReference type="InterPro" id="IPR015943">
    <property type="entry name" value="WD40/YVTN_repeat-like_dom_sf"/>
</dbReference>
<dbReference type="GO" id="GO:0044804">
    <property type="term" value="P:nucleophagy"/>
    <property type="evidence" value="ECO:0000318"/>
    <property type="project" value="GO_Central"/>
</dbReference>